<protein>
    <submittedName>
        <fullName evidence="1">8415_t:CDS:1</fullName>
    </submittedName>
</protein>
<proteinExistence type="predicted"/>
<organism evidence="1 2">
    <name type="scientific">Scutellospora calospora</name>
    <dbReference type="NCBI Taxonomy" id="85575"/>
    <lineage>
        <taxon>Eukaryota</taxon>
        <taxon>Fungi</taxon>
        <taxon>Fungi incertae sedis</taxon>
        <taxon>Mucoromycota</taxon>
        <taxon>Glomeromycotina</taxon>
        <taxon>Glomeromycetes</taxon>
        <taxon>Diversisporales</taxon>
        <taxon>Gigasporaceae</taxon>
        <taxon>Scutellospora</taxon>
    </lineage>
</organism>
<keyword evidence="2" id="KW-1185">Reference proteome</keyword>
<gene>
    <name evidence="1" type="ORF">SCALOS_LOCUS4165</name>
</gene>
<sequence>MTRSQSQTNQYQNEILSSQSSLSSHRFPIAPISPSLKPNATNYLRDVNYPERIQCHHDSGSSNSIRSSFFPGSPAVTPTTTISAHFQNRVSVRSESDRPASGPLLWDEYDNVDDELHNMEKNINDRKCLMVAYPVYTAIKNSDLIEKTGQNSTRISEILPDFVDIDTPKSAHTRVASDGTIYKLVFSDEFNKDGRTFRPGDDLYWEAVDLHYWLTNDLQWYSPDMITTKDGKLQITITNEITHGLNYKSGMLQSWNKFCFQGGILEGDGKTQGFWPGVWTLGNLGRPGYGATTDGIWPYSYDSCDVGITPNQSDTSGTFSYIPGQRLNKCTCPDQDHPSPGMGRGAPEIDLFEATIDDNGQSYISQSAQFAPFDTNHKINKDFIYIDNPNVTTFNTYVGSVWQQTVSSLTVVSNEIYDNRSYEKYAFEYEPGSDGYISWFINDQLTWRMNASAVGPNKENDIGQRIISEESMSIVINLGMSEGFNHIDLNNLKFPSTMYVDYVRVYQDPLKVKVSCDPPDHPTSDYIKKHFNAYTNPSLTTWRQAGYEFPINSLN</sequence>
<feature type="non-terminal residue" evidence="1">
    <location>
        <position position="555"/>
    </location>
</feature>
<comment type="caution">
    <text evidence="1">The sequence shown here is derived from an EMBL/GenBank/DDBJ whole genome shotgun (WGS) entry which is preliminary data.</text>
</comment>
<reference evidence="1" key="1">
    <citation type="submission" date="2021-06" db="EMBL/GenBank/DDBJ databases">
        <authorList>
            <person name="Kallberg Y."/>
            <person name="Tangrot J."/>
            <person name="Rosling A."/>
        </authorList>
    </citation>
    <scope>NUCLEOTIDE SEQUENCE</scope>
    <source>
        <strain evidence="1">AU212A</strain>
    </source>
</reference>
<name>A0ACA9LHL5_9GLOM</name>
<dbReference type="EMBL" id="CAJVPM010005404">
    <property type="protein sequence ID" value="CAG8523539.1"/>
    <property type="molecule type" value="Genomic_DNA"/>
</dbReference>
<evidence type="ECO:0000313" key="2">
    <source>
        <dbReference type="Proteomes" id="UP000789860"/>
    </source>
</evidence>
<dbReference type="Proteomes" id="UP000789860">
    <property type="component" value="Unassembled WGS sequence"/>
</dbReference>
<evidence type="ECO:0000313" key="1">
    <source>
        <dbReference type="EMBL" id="CAG8523539.1"/>
    </source>
</evidence>
<accession>A0ACA9LHL5</accession>